<dbReference type="Gene3D" id="3.60.21.10">
    <property type="match status" value="1"/>
</dbReference>
<protein>
    <submittedName>
        <fullName evidence="2">Metallophosphoesterase</fullName>
    </submittedName>
</protein>
<sequence length="290" mass="34299">MQEKGKHYVIGDVHGCYEDFLLLKEKIEKRDPEATIILTGDFLDRGPEVWEMLGWAMEHIRPGGKYQSVLGNHEEMVLEWYREWRLWYQSDHQKKEPNTYYDFDMVMRSHDALAPEKLDPVMEFLGKLPLRIEVEMDNGVKFDIVHASDTFEPTVNEEERRERNLWWRSHDVNRQKDIIIVHGHTPTVSGLYQYMDSDKRRRGMIGYLRNDINVDGGCFIGKNDSRKLPYPCMLCAICLETLEEIYPRTLEEQFACQNGISEKEAKKVAEEYCSQWETVENPHLQNMKNF</sequence>
<comment type="caution">
    <text evidence="2">The sequence shown here is derived from an EMBL/GenBank/DDBJ whole genome shotgun (WGS) entry which is preliminary data.</text>
</comment>
<dbReference type="EMBL" id="JAJEPR010000006">
    <property type="protein sequence ID" value="MCC2189236.1"/>
    <property type="molecule type" value="Genomic_DNA"/>
</dbReference>
<reference evidence="2 3" key="1">
    <citation type="submission" date="2021-10" db="EMBL/GenBank/DDBJ databases">
        <title>Anaerobic single-cell dispensing facilitates the cultivation of human gut bacteria.</title>
        <authorList>
            <person name="Afrizal A."/>
        </authorList>
    </citation>
    <scope>NUCLEOTIDE SEQUENCE [LARGE SCALE GENOMIC DNA]</scope>
    <source>
        <strain evidence="2 3">CLA-AA-H277</strain>
    </source>
</reference>
<dbReference type="GO" id="GO:0005737">
    <property type="term" value="C:cytoplasm"/>
    <property type="evidence" value="ECO:0007669"/>
    <property type="project" value="TreeGrafter"/>
</dbReference>
<accession>A0AAE3J5P6</accession>
<keyword evidence="3" id="KW-1185">Reference proteome</keyword>
<evidence type="ECO:0000313" key="2">
    <source>
        <dbReference type="EMBL" id="MCC2189236.1"/>
    </source>
</evidence>
<dbReference type="RefSeq" id="WP_227614645.1">
    <property type="nucleotide sequence ID" value="NZ_JAJEPR010000006.1"/>
</dbReference>
<dbReference type="SUPFAM" id="SSF56300">
    <property type="entry name" value="Metallo-dependent phosphatases"/>
    <property type="match status" value="1"/>
</dbReference>
<proteinExistence type="predicted"/>
<dbReference type="AlphaFoldDB" id="A0AAE3J5P6"/>
<dbReference type="InterPro" id="IPR004843">
    <property type="entry name" value="Calcineurin-like_PHP"/>
</dbReference>
<evidence type="ECO:0000259" key="1">
    <source>
        <dbReference type="Pfam" id="PF00149"/>
    </source>
</evidence>
<gene>
    <name evidence="2" type="ORF">LKD71_05315</name>
</gene>
<dbReference type="PANTHER" id="PTHR42850:SF4">
    <property type="entry name" value="ZINC-DEPENDENT ENDOPOLYPHOSPHATASE"/>
    <property type="match status" value="1"/>
</dbReference>
<dbReference type="InterPro" id="IPR050126">
    <property type="entry name" value="Ap4A_hydrolase"/>
</dbReference>
<dbReference type="GO" id="GO:0016791">
    <property type="term" value="F:phosphatase activity"/>
    <property type="evidence" value="ECO:0007669"/>
    <property type="project" value="TreeGrafter"/>
</dbReference>
<dbReference type="PANTHER" id="PTHR42850">
    <property type="entry name" value="METALLOPHOSPHOESTERASE"/>
    <property type="match status" value="1"/>
</dbReference>
<dbReference type="InterPro" id="IPR029052">
    <property type="entry name" value="Metallo-depent_PP-like"/>
</dbReference>
<name>A0AAE3J5P6_9FIRM</name>
<organism evidence="2 3">
    <name type="scientific">Fusicatenibacter faecihominis</name>
    <dbReference type="NCBI Taxonomy" id="2881276"/>
    <lineage>
        <taxon>Bacteria</taxon>
        <taxon>Bacillati</taxon>
        <taxon>Bacillota</taxon>
        <taxon>Clostridia</taxon>
        <taxon>Lachnospirales</taxon>
        <taxon>Lachnospiraceae</taxon>
        <taxon>Fusicatenibacter</taxon>
    </lineage>
</organism>
<dbReference type="Proteomes" id="UP001197875">
    <property type="component" value="Unassembled WGS sequence"/>
</dbReference>
<evidence type="ECO:0000313" key="3">
    <source>
        <dbReference type="Proteomes" id="UP001197875"/>
    </source>
</evidence>
<feature type="domain" description="Calcineurin-like phosphoesterase" evidence="1">
    <location>
        <begin position="8"/>
        <end position="201"/>
    </location>
</feature>
<dbReference type="Pfam" id="PF00149">
    <property type="entry name" value="Metallophos"/>
    <property type="match status" value="1"/>
</dbReference>